<evidence type="ECO:0000313" key="2">
    <source>
        <dbReference type="RefSeq" id="XP_017773864.1"/>
    </source>
</evidence>
<dbReference type="GeneID" id="108560709"/>
<organism evidence="1 2">
    <name type="scientific">Nicrophorus vespilloides</name>
    <name type="common">Boreal carrion beetle</name>
    <dbReference type="NCBI Taxonomy" id="110193"/>
    <lineage>
        <taxon>Eukaryota</taxon>
        <taxon>Metazoa</taxon>
        <taxon>Ecdysozoa</taxon>
        <taxon>Arthropoda</taxon>
        <taxon>Hexapoda</taxon>
        <taxon>Insecta</taxon>
        <taxon>Pterygota</taxon>
        <taxon>Neoptera</taxon>
        <taxon>Endopterygota</taxon>
        <taxon>Coleoptera</taxon>
        <taxon>Polyphaga</taxon>
        <taxon>Staphyliniformia</taxon>
        <taxon>Silphidae</taxon>
        <taxon>Nicrophorinae</taxon>
        <taxon>Nicrophorus</taxon>
    </lineage>
</organism>
<proteinExistence type="predicted"/>
<dbReference type="RefSeq" id="XP_017773864.1">
    <property type="nucleotide sequence ID" value="XM_017918375.1"/>
</dbReference>
<sequence length="103" mass="12022">MSSINKAHTVQLLNPLFNWGPPDLEMRKARKMYAPRTSIRSEPPKKKKIRWRMGSLRKLHDMDSMSGKSKGYIFMDSSFFTNISNLKMSPPRNKNIKVQKLLI</sequence>
<protein>
    <submittedName>
        <fullName evidence="2">Uncharacterized protein LOC108560709</fullName>
    </submittedName>
</protein>
<accession>A0ABM1MH14</accession>
<gene>
    <name evidence="2" type="primary">LOC108560709</name>
</gene>
<keyword evidence="1" id="KW-1185">Reference proteome</keyword>
<evidence type="ECO:0000313" key="1">
    <source>
        <dbReference type="Proteomes" id="UP000695000"/>
    </source>
</evidence>
<reference evidence="2" key="1">
    <citation type="submission" date="2025-08" db="UniProtKB">
        <authorList>
            <consortium name="RefSeq"/>
        </authorList>
    </citation>
    <scope>IDENTIFICATION</scope>
    <source>
        <tissue evidence="2">Whole Larva</tissue>
    </source>
</reference>
<name>A0ABM1MH14_NICVS</name>
<dbReference type="Proteomes" id="UP000695000">
    <property type="component" value="Unplaced"/>
</dbReference>